<feature type="non-terminal residue" evidence="9">
    <location>
        <position position="1"/>
    </location>
</feature>
<keyword evidence="4" id="KW-1133">Transmembrane helix</keyword>
<evidence type="ECO:0000256" key="6">
    <source>
        <dbReference type="ARBA" id="ARBA00023170"/>
    </source>
</evidence>
<dbReference type="FunFam" id="3.40.50.11530:FF:000004">
    <property type="entry name" value="Interleukin 17 receptor B"/>
    <property type="match status" value="1"/>
</dbReference>
<sequence>WTFSYIGFPVELNTVYFIGAHNIPNANMNEDGPSLAVNFTSPGSLWDPNITACKKNETMVEVNFTTSPPGNRYMALIQNTTVIGTYVLEKELTRTSVVVQGTGESEGAVVQDIFVYVLGCDLTLLDKEINILATSDSVFPYLCFIYEIKIRDQAGYTQKGNKINGRSVLGGWLPLLLSALLVATKDQEDFLLYYHTTAPPLRFLWFTHLKYVSITQSEVILEKWQKKKIAETGPVQWLTTQKKATDKVIFLLSNDNTMCDGTCGKRGGSPCENSQDLFPIAFNLFRSDLRSQTHLHKYVVVYFREDTKDNDTGLSVCPTYRLMKDATAFCTELLHAKQRVSTGRRPSHEAGDLKAFLLLQLQEESIRDDSEVYRTGYL</sequence>
<evidence type="ECO:0000259" key="8">
    <source>
        <dbReference type="Pfam" id="PF08357"/>
    </source>
</evidence>
<dbReference type="Gene3D" id="2.60.40.2150">
    <property type="entry name" value="Interleukin-17 receptor A/B, fibronectin-III-like domain 2"/>
    <property type="match status" value="1"/>
</dbReference>
<feature type="domain" description="SEFIR" evidence="8">
    <location>
        <begin position="215"/>
        <end position="333"/>
    </location>
</feature>
<keyword evidence="3" id="KW-0732">Signal</keyword>
<evidence type="ECO:0000256" key="3">
    <source>
        <dbReference type="ARBA" id="ARBA00022729"/>
    </source>
</evidence>
<accession>A0A4U1EZ60</accession>
<dbReference type="PANTHER" id="PTHR15583">
    <property type="entry name" value="INTERLEUKIN-17 RECEPTOR"/>
    <property type="match status" value="1"/>
</dbReference>
<keyword evidence="2" id="KW-0812">Transmembrane</keyword>
<dbReference type="InterPro" id="IPR013568">
    <property type="entry name" value="SEFIR_dom"/>
</dbReference>
<dbReference type="GO" id="GO:0016020">
    <property type="term" value="C:membrane"/>
    <property type="evidence" value="ECO:0007669"/>
    <property type="project" value="UniProtKB-SubCell"/>
</dbReference>
<dbReference type="Gene3D" id="3.40.50.11530">
    <property type="match status" value="1"/>
</dbReference>
<name>A0A4U1EZ60_MONMO</name>
<evidence type="ECO:0000256" key="1">
    <source>
        <dbReference type="ARBA" id="ARBA00004479"/>
    </source>
</evidence>
<comment type="subcellular location">
    <subcellularLocation>
        <location evidence="1">Membrane</location>
        <topology evidence="1">Single-pass type I membrane protein</topology>
    </subcellularLocation>
</comment>
<reference evidence="10" key="1">
    <citation type="journal article" date="2019" name="IScience">
        <title>Narwhal Genome Reveals Long-Term Low Genetic Diversity despite Current Large Abundance Size.</title>
        <authorList>
            <person name="Westbury M.V."/>
            <person name="Petersen B."/>
            <person name="Garde E."/>
            <person name="Heide-Jorgensen M.P."/>
            <person name="Lorenzen E.D."/>
        </authorList>
    </citation>
    <scope>NUCLEOTIDE SEQUENCE [LARGE SCALE GENOMIC DNA]</scope>
</reference>
<dbReference type="InterPro" id="IPR039465">
    <property type="entry name" value="IL-17_rcpt-like"/>
</dbReference>
<proteinExistence type="predicted"/>
<protein>
    <recommendedName>
        <fullName evidence="8">SEFIR domain-containing protein</fullName>
    </recommendedName>
</protein>
<dbReference type="Pfam" id="PF08357">
    <property type="entry name" value="SEFIR"/>
    <property type="match status" value="1"/>
</dbReference>
<gene>
    <name evidence="9" type="ORF">EI555_020111</name>
</gene>
<dbReference type="PANTHER" id="PTHR15583:SF11">
    <property type="entry name" value="INTERLEUKIN-17 RECEPTOR B"/>
    <property type="match status" value="1"/>
</dbReference>
<evidence type="ECO:0000256" key="7">
    <source>
        <dbReference type="ARBA" id="ARBA00023180"/>
    </source>
</evidence>
<dbReference type="AlphaFoldDB" id="A0A4U1EZ60"/>
<evidence type="ECO:0000256" key="4">
    <source>
        <dbReference type="ARBA" id="ARBA00022989"/>
    </source>
</evidence>
<organism evidence="9 10">
    <name type="scientific">Monodon monoceros</name>
    <name type="common">Narwhal</name>
    <name type="synonym">Ceratodon monodon</name>
    <dbReference type="NCBI Taxonomy" id="40151"/>
    <lineage>
        <taxon>Eukaryota</taxon>
        <taxon>Metazoa</taxon>
        <taxon>Chordata</taxon>
        <taxon>Craniata</taxon>
        <taxon>Vertebrata</taxon>
        <taxon>Euteleostomi</taxon>
        <taxon>Mammalia</taxon>
        <taxon>Eutheria</taxon>
        <taxon>Laurasiatheria</taxon>
        <taxon>Artiodactyla</taxon>
        <taxon>Whippomorpha</taxon>
        <taxon>Cetacea</taxon>
        <taxon>Odontoceti</taxon>
        <taxon>Monodontidae</taxon>
        <taxon>Monodon</taxon>
    </lineage>
</organism>
<evidence type="ECO:0000256" key="5">
    <source>
        <dbReference type="ARBA" id="ARBA00023136"/>
    </source>
</evidence>
<dbReference type="GO" id="GO:0030368">
    <property type="term" value="F:interleukin-17 receptor activity"/>
    <property type="evidence" value="ECO:0007669"/>
    <property type="project" value="InterPro"/>
</dbReference>
<dbReference type="InterPro" id="IPR043046">
    <property type="entry name" value="IL17RA/B_FnIII-like_2_sf"/>
</dbReference>
<comment type="caution">
    <text evidence="9">The sequence shown here is derived from an EMBL/GenBank/DDBJ whole genome shotgun (WGS) entry which is preliminary data.</text>
</comment>
<evidence type="ECO:0000256" key="2">
    <source>
        <dbReference type="ARBA" id="ARBA00022692"/>
    </source>
</evidence>
<evidence type="ECO:0000313" key="10">
    <source>
        <dbReference type="Proteomes" id="UP000308365"/>
    </source>
</evidence>
<keyword evidence="5" id="KW-0472">Membrane</keyword>
<keyword evidence="7" id="KW-0325">Glycoprotein</keyword>
<dbReference type="Proteomes" id="UP000308365">
    <property type="component" value="Unassembled WGS sequence"/>
</dbReference>
<evidence type="ECO:0000313" key="9">
    <source>
        <dbReference type="EMBL" id="TKC41516.1"/>
    </source>
</evidence>
<dbReference type="EMBL" id="RWIC01000632">
    <property type="protein sequence ID" value="TKC41516.1"/>
    <property type="molecule type" value="Genomic_DNA"/>
</dbReference>
<keyword evidence="6" id="KW-0675">Receptor</keyword>